<evidence type="ECO:0000313" key="3">
    <source>
        <dbReference type="EMBL" id="PQM46195.1"/>
    </source>
</evidence>
<feature type="region of interest" description="Disordered" evidence="1">
    <location>
        <begin position="153"/>
        <end position="197"/>
    </location>
</feature>
<evidence type="ECO:0000256" key="1">
    <source>
        <dbReference type="SAM" id="MobiDB-lite"/>
    </source>
</evidence>
<dbReference type="EC" id="2.4.-.-" evidence="3"/>
<dbReference type="GO" id="GO:1901137">
    <property type="term" value="P:carbohydrate derivative biosynthetic process"/>
    <property type="evidence" value="ECO:0007669"/>
    <property type="project" value="UniProtKB-ARBA"/>
</dbReference>
<keyword evidence="3" id="KW-0808">Transferase</keyword>
<dbReference type="Gene3D" id="3.40.50.2000">
    <property type="entry name" value="Glycogen Phosphorylase B"/>
    <property type="match status" value="1"/>
</dbReference>
<evidence type="ECO:0000313" key="4">
    <source>
        <dbReference type="Proteomes" id="UP000238296"/>
    </source>
</evidence>
<protein>
    <submittedName>
        <fullName evidence="3">Putative glycosyltransferase</fullName>
        <ecNumber evidence="3">2.4.-.-</ecNumber>
    </submittedName>
</protein>
<dbReference type="GO" id="GO:0016758">
    <property type="term" value="F:hexosyltransferase activity"/>
    <property type="evidence" value="ECO:0007669"/>
    <property type="project" value="InterPro"/>
</dbReference>
<feature type="domain" description="Glycosyltransferase family 28 N-terminal" evidence="2">
    <location>
        <begin position="3"/>
        <end position="53"/>
    </location>
</feature>
<comment type="caution">
    <text evidence="3">The sequence shown here is derived from an EMBL/GenBank/DDBJ whole genome shotgun (WGS) entry which is preliminary data.</text>
</comment>
<evidence type="ECO:0000259" key="2">
    <source>
        <dbReference type="Pfam" id="PF03033"/>
    </source>
</evidence>
<sequence>MKFALACVGSRGDVEPFAAVGRELLRRGHDVRMAFPPNTLGFVESAGLAAVAYGPDWRAAQDRDVGQIRNPVSVLGEIMEQVSQVWPQLGTTLTALADGADLLLTEVSSQGLAANVAEYYGIPLATLRFFPAPDAEPDDWRVVTELQDAQRRALGLPPATERSGQQALEIQPTTSSGFPRWQPHGPSRAGDGPSSAR</sequence>
<reference evidence="3 4" key="1">
    <citation type="journal article" date="2017" name="Int. J. Syst. Evol. Microbiol.">
        <title>Mycobacterium talmoniae sp. nov., a slowly growing mycobacterium isolated from human respiratory samples.</title>
        <authorList>
            <person name="Davidson R.M."/>
            <person name="DeGroote M.A."/>
            <person name="Marola J.L."/>
            <person name="Buss S."/>
            <person name="Jones V."/>
            <person name="McNeil M.R."/>
            <person name="Freifeld A.G."/>
            <person name="Elaine Epperson L."/>
            <person name="Hasan N.A."/>
            <person name="Jackson M."/>
            <person name="Iwen P.C."/>
            <person name="Salfinger M."/>
            <person name="Strong M."/>
        </authorList>
    </citation>
    <scope>NUCLEOTIDE SEQUENCE [LARGE SCALE GENOMIC DNA]</scope>
    <source>
        <strain evidence="3 4">ATCC BAA-2683</strain>
    </source>
</reference>
<dbReference type="InterPro" id="IPR050426">
    <property type="entry name" value="Glycosyltransferase_28"/>
</dbReference>
<dbReference type="PANTHER" id="PTHR48050:SF13">
    <property type="entry name" value="STEROL 3-BETA-GLUCOSYLTRANSFERASE UGT80A2"/>
    <property type="match status" value="1"/>
</dbReference>
<dbReference type="Proteomes" id="UP000238296">
    <property type="component" value="Unassembled WGS sequence"/>
</dbReference>
<gene>
    <name evidence="3" type="ORF">C1Y40_03632</name>
</gene>
<dbReference type="Pfam" id="PF03033">
    <property type="entry name" value="Glyco_transf_28"/>
    <property type="match status" value="1"/>
</dbReference>
<feature type="compositionally biased region" description="Polar residues" evidence="1">
    <location>
        <begin position="162"/>
        <end position="177"/>
    </location>
</feature>
<name>A0A2S8BHU2_9MYCO</name>
<organism evidence="3 4">
    <name type="scientific">Mycobacterium talmoniae</name>
    <dbReference type="NCBI Taxonomy" id="1858794"/>
    <lineage>
        <taxon>Bacteria</taxon>
        <taxon>Bacillati</taxon>
        <taxon>Actinomycetota</taxon>
        <taxon>Actinomycetes</taxon>
        <taxon>Mycobacteriales</taxon>
        <taxon>Mycobacteriaceae</taxon>
        <taxon>Mycobacterium</taxon>
    </lineage>
</organism>
<dbReference type="PANTHER" id="PTHR48050">
    <property type="entry name" value="STEROL 3-BETA-GLUCOSYLTRANSFERASE"/>
    <property type="match status" value="1"/>
</dbReference>
<proteinExistence type="predicted"/>
<keyword evidence="3" id="KW-0328">Glycosyltransferase</keyword>
<dbReference type="AlphaFoldDB" id="A0A2S8BHU2"/>
<dbReference type="InterPro" id="IPR004276">
    <property type="entry name" value="GlycoTrans_28_N"/>
</dbReference>
<dbReference type="GO" id="GO:0005975">
    <property type="term" value="P:carbohydrate metabolic process"/>
    <property type="evidence" value="ECO:0007669"/>
    <property type="project" value="InterPro"/>
</dbReference>
<dbReference type="EMBL" id="PPEA01000530">
    <property type="protein sequence ID" value="PQM46195.1"/>
    <property type="molecule type" value="Genomic_DNA"/>
</dbReference>
<accession>A0A2S8BHU2</accession>
<dbReference type="SUPFAM" id="SSF53756">
    <property type="entry name" value="UDP-Glycosyltransferase/glycogen phosphorylase"/>
    <property type="match status" value="1"/>
</dbReference>